<dbReference type="EnsemblPlants" id="AUR62041340-RA">
    <property type="protein sequence ID" value="AUR62041340-RA:cds"/>
    <property type="gene ID" value="AUR62041340"/>
</dbReference>
<sequence length="389" mass="42657">MKVALFGDQVESFNEAIVYNGQYIISNAPIRLIEERWRNNSDKLPFQMTFGGQTVVQKANCETIVAGPMFQSIQSIPRILIAGAKHDVLGIVLYAEDKARIINANQGREFHVREIIVTNQTMDQPLVITAWNDLADIACDAISVYAKTFDVIGFTALRPSVHKRVTFKFDATDYSGTMAFITFTADTEKLFGISAEEIYLIKNSHAITGSPSQDHVAAIINAKTEYEATDGESANNSVMELSRQPLKISRTKAHIAKTKSATKDWNPIVPGNFAQTETTMHIHLALDVNKIPALSSDKPIAAVNEQGHGSFGVVKTHGASIKQEASFSKSTEVILTKELCKKRSLNALVAVTEEIDPEQRGNSEIKYQNVIAEAVSSSTLQEDSAHTTG</sequence>
<dbReference type="Proteomes" id="UP000596660">
    <property type="component" value="Unplaced"/>
</dbReference>
<dbReference type="AlphaFoldDB" id="A0A803N6K2"/>
<evidence type="ECO:0000313" key="2">
    <source>
        <dbReference type="Proteomes" id="UP000596660"/>
    </source>
</evidence>
<reference evidence="1" key="2">
    <citation type="submission" date="2021-03" db="UniProtKB">
        <authorList>
            <consortium name="EnsemblPlants"/>
        </authorList>
    </citation>
    <scope>IDENTIFICATION</scope>
</reference>
<evidence type="ECO:0000313" key="1">
    <source>
        <dbReference type="EnsemblPlants" id="AUR62041340-RA:cds"/>
    </source>
</evidence>
<name>A0A803N6K2_CHEQI</name>
<dbReference type="Gramene" id="AUR62041340-RA">
    <property type="protein sequence ID" value="AUR62041340-RA:cds"/>
    <property type="gene ID" value="AUR62041340"/>
</dbReference>
<organism evidence="1 2">
    <name type="scientific">Chenopodium quinoa</name>
    <name type="common">Quinoa</name>
    <dbReference type="NCBI Taxonomy" id="63459"/>
    <lineage>
        <taxon>Eukaryota</taxon>
        <taxon>Viridiplantae</taxon>
        <taxon>Streptophyta</taxon>
        <taxon>Embryophyta</taxon>
        <taxon>Tracheophyta</taxon>
        <taxon>Spermatophyta</taxon>
        <taxon>Magnoliopsida</taxon>
        <taxon>eudicotyledons</taxon>
        <taxon>Gunneridae</taxon>
        <taxon>Pentapetalae</taxon>
        <taxon>Caryophyllales</taxon>
        <taxon>Chenopodiaceae</taxon>
        <taxon>Chenopodioideae</taxon>
        <taxon>Atripliceae</taxon>
        <taxon>Chenopodium</taxon>
    </lineage>
</organism>
<evidence type="ECO:0008006" key="3">
    <source>
        <dbReference type="Google" id="ProtNLM"/>
    </source>
</evidence>
<protein>
    <recommendedName>
        <fullName evidence="3">Replication protein A OB domain-containing protein</fullName>
    </recommendedName>
</protein>
<keyword evidence="2" id="KW-1185">Reference proteome</keyword>
<reference evidence="1" key="1">
    <citation type="journal article" date="2017" name="Nature">
        <title>The genome of Chenopodium quinoa.</title>
        <authorList>
            <person name="Jarvis D.E."/>
            <person name="Ho Y.S."/>
            <person name="Lightfoot D.J."/>
            <person name="Schmoeckel S.M."/>
            <person name="Li B."/>
            <person name="Borm T.J.A."/>
            <person name="Ohyanagi H."/>
            <person name="Mineta K."/>
            <person name="Michell C.T."/>
            <person name="Saber N."/>
            <person name="Kharbatia N.M."/>
            <person name="Rupper R.R."/>
            <person name="Sharp A.R."/>
            <person name="Dally N."/>
            <person name="Boughton B.A."/>
            <person name="Woo Y.H."/>
            <person name="Gao G."/>
            <person name="Schijlen E.G.W.M."/>
            <person name="Guo X."/>
            <person name="Momin A.A."/>
            <person name="Negrao S."/>
            <person name="Al-Babili S."/>
            <person name="Gehring C."/>
            <person name="Roessner U."/>
            <person name="Jung C."/>
            <person name="Murphy K."/>
            <person name="Arold S.T."/>
            <person name="Gojobori T."/>
            <person name="van der Linden C.G."/>
            <person name="van Loo E.N."/>
            <person name="Jellen E.N."/>
            <person name="Maughan P.J."/>
            <person name="Tester M."/>
        </authorList>
    </citation>
    <scope>NUCLEOTIDE SEQUENCE [LARGE SCALE GENOMIC DNA]</scope>
    <source>
        <strain evidence="1">cv. PI 614886</strain>
    </source>
</reference>
<accession>A0A803N6K2</accession>
<dbReference type="InterPro" id="IPR012340">
    <property type="entry name" value="NA-bd_OB-fold"/>
</dbReference>
<proteinExistence type="predicted"/>
<dbReference type="Gene3D" id="2.40.50.140">
    <property type="entry name" value="Nucleic acid-binding proteins"/>
    <property type="match status" value="1"/>
</dbReference>